<proteinExistence type="predicted"/>
<dbReference type="InterPro" id="IPR001876">
    <property type="entry name" value="Znf_RanBP2"/>
</dbReference>
<evidence type="ECO:0000256" key="3">
    <source>
        <dbReference type="ARBA" id="ARBA00022833"/>
    </source>
</evidence>
<accession>A0A0D6LS58</accession>
<evidence type="ECO:0000313" key="6">
    <source>
        <dbReference type="EMBL" id="EPB74033.1"/>
    </source>
</evidence>
<dbReference type="SMART" id="SM00547">
    <property type="entry name" value="ZnF_RBZ"/>
    <property type="match status" value="1"/>
</dbReference>
<sequence length="544" mass="61789">MVVEASDKEKLDEVDMILAAEDGQIKRSRDPKMCHHNARQKCAHCLPIDPYDEDYLKSKDIKHMSFHAHVRKLTSGHGKGSQVKRPLENIRCAINLNCPAHKPYPKGVCTKCKPPMMTLNRQKYRHVDNIFFENQDLVNDFLNFWRTTGNQRIGYLIGKYQPFADVPLGIKATVAAIYEPPQTSSPDGVELLEDPNEKDAFFLSAEECITAGYLQSKNPNITEYCSDRHFGSKFVTVVASGDEQEQVNFHGYQVSNQCTALVEAQLLCPTNHPELAYIRDKPLNETQYLTDVQYTAKTRVMFGKELITEKNQYGAEVLKDGRPLPVEFLLVLCNGDRLKRVPIDLLGERVVGARIGICYAMREWLNELYRIITMFDLLYGSGICIQSRLIAIFKVDVPTGMPKEPQYTFSPPRTARFAIENRDTMGEIQGGANLSAYCAEYTLNEFLEQATNFHFLLYLMTNHLVQFSEVEMQKLCFAVSTQDREIAIEWARETLNWQQLVALCHEQGHSHASAAASTWSCKHCTFENTEQRPDCSMCGLPANA</sequence>
<dbReference type="PANTHER" id="PTHR12710">
    <property type="entry name" value="NUCLEAR PROTEIN LOCALIZATION 4"/>
    <property type="match status" value="1"/>
</dbReference>
<dbReference type="InterPro" id="IPR016563">
    <property type="entry name" value="Npl4"/>
</dbReference>
<dbReference type="Gene3D" id="2.30.30.380">
    <property type="entry name" value="Zn-finger domain of Sec23/24"/>
    <property type="match status" value="1"/>
</dbReference>
<dbReference type="CDD" id="cd08061">
    <property type="entry name" value="MPN_NPL4"/>
    <property type="match status" value="1"/>
</dbReference>
<evidence type="ECO:0000256" key="1">
    <source>
        <dbReference type="ARBA" id="ARBA00022723"/>
    </source>
</evidence>
<dbReference type="PROSITE" id="PS01358">
    <property type="entry name" value="ZF_RANBP2_1"/>
    <property type="match status" value="1"/>
</dbReference>
<dbReference type="Pfam" id="PF05020">
    <property type="entry name" value="zf-NPL4"/>
    <property type="match status" value="1"/>
</dbReference>
<organism evidence="6 7">
    <name type="scientific">Ancylostoma ceylanicum</name>
    <dbReference type="NCBI Taxonomy" id="53326"/>
    <lineage>
        <taxon>Eukaryota</taxon>
        <taxon>Metazoa</taxon>
        <taxon>Ecdysozoa</taxon>
        <taxon>Nematoda</taxon>
        <taxon>Chromadorea</taxon>
        <taxon>Rhabditida</taxon>
        <taxon>Rhabditina</taxon>
        <taxon>Rhabditomorpha</taxon>
        <taxon>Strongyloidea</taxon>
        <taxon>Ancylostomatidae</taxon>
        <taxon>Ancylostomatinae</taxon>
        <taxon>Ancylostoma</taxon>
    </lineage>
</organism>
<dbReference type="InterPro" id="IPR036443">
    <property type="entry name" value="Znf_RanBP2_sf"/>
</dbReference>
<dbReference type="GO" id="GO:0005634">
    <property type="term" value="C:nucleus"/>
    <property type="evidence" value="ECO:0007669"/>
    <property type="project" value="TreeGrafter"/>
</dbReference>
<feature type="domain" description="RanBP2-type" evidence="5">
    <location>
        <begin position="515"/>
        <end position="544"/>
    </location>
</feature>
<dbReference type="GO" id="GO:0031625">
    <property type="term" value="F:ubiquitin protein ligase binding"/>
    <property type="evidence" value="ECO:0007669"/>
    <property type="project" value="TreeGrafter"/>
</dbReference>
<keyword evidence="2 4" id="KW-0863">Zinc-finger</keyword>
<evidence type="ECO:0000256" key="2">
    <source>
        <dbReference type="ARBA" id="ARBA00022771"/>
    </source>
</evidence>
<dbReference type="Pfam" id="PF05021">
    <property type="entry name" value="NPL4"/>
    <property type="match status" value="2"/>
</dbReference>
<dbReference type="GO" id="GO:0043130">
    <property type="term" value="F:ubiquitin binding"/>
    <property type="evidence" value="ECO:0007669"/>
    <property type="project" value="TreeGrafter"/>
</dbReference>
<evidence type="ECO:0000259" key="5">
    <source>
        <dbReference type="PROSITE" id="PS50199"/>
    </source>
</evidence>
<dbReference type="PROSITE" id="PS50199">
    <property type="entry name" value="ZF_RANBP2_2"/>
    <property type="match status" value="1"/>
</dbReference>
<dbReference type="SUPFAM" id="SSF90209">
    <property type="entry name" value="Ran binding protein zinc finger-like"/>
    <property type="match status" value="1"/>
</dbReference>
<dbReference type="GO" id="GO:0008270">
    <property type="term" value="F:zinc ion binding"/>
    <property type="evidence" value="ECO:0007669"/>
    <property type="project" value="UniProtKB-KW"/>
</dbReference>
<evidence type="ECO:0000313" key="7">
    <source>
        <dbReference type="Proteomes" id="UP000054495"/>
    </source>
</evidence>
<dbReference type="PIRSF" id="PIRSF010052">
    <property type="entry name" value="Polyub_prc_Npl4"/>
    <property type="match status" value="1"/>
</dbReference>
<keyword evidence="3" id="KW-0862">Zinc</keyword>
<dbReference type="PANTHER" id="PTHR12710:SF0">
    <property type="entry name" value="NUCLEAR PROTEIN LOCALIZATION PROTEIN 4 HOMOLOG"/>
    <property type="match status" value="1"/>
</dbReference>
<name>A0A0D6LS58_9BILA</name>
<protein>
    <submittedName>
        <fullName evidence="6">NPL4 family protein</fullName>
    </submittedName>
</protein>
<keyword evidence="7" id="KW-1185">Reference proteome</keyword>
<dbReference type="GO" id="GO:0006511">
    <property type="term" value="P:ubiquitin-dependent protein catabolic process"/>
    <property type="evidence" value="ECO:0007669"/>
    <property type="project" value="InterPro"/>
</dbReference>
<dbReference type="InterPro" id="IPR007717">
    <property type="entry name" value="NPL4_C"/>
</dbReference>
<reference evidence="6 7" key="1">
    <citation type="submission" date="2013-05" db="EMBL/GenBank/DDBJ databases">
        <title>Draft genome of the parasitic nematode Anyclostoma ceylanicum.</title>
        <authorList>
            <person name="Mitreva M."/>
        </authorList>
    </citation>
    <scope>NUCLEOTIDE SEQUENCE [LARGE SCALE GENOMIC DNA]</scope>
</reference>
<dbReference type="EMBL" id="KE124959">
    <property type="protein sequence ID" value="EPB74033.1"/>
    <property type="molecule type" value="Genomic_DNA"/>
</dbReference>
<keyword evidence="1" id="KW-0479">Metal-binding</keyword>
<gene>
    <name evidence="6" type="ORF">ANCCEY_06868</name>
</gene>
<dbReference type="AlphaFoldDB" id="A0A0D6LS58"/>
<dbReference type="Proteomes" id="UP000054495">
    <property type="component" value="Unassembled WGS sequence"/>
</dbReference>
<evidence type="ECO:0000256" key="4">
    <source>
        <dbReference type="PROSITE-ProRule" id="PRU00322"/>
    </source>
</evidence>
<dbReference type="InterPro" id="IPR007716">
    <property type="entry name" value="NPL4_Zn-bd_put"/>
</dbReference>